<name>A0A2S9QB72_9HYPH</name>
<evidence type="ECO:0000256" key="1">
    <source>
        <dbReference type="SAM" id="SignalP"/>
    </source>
</evidence>
<dbReference type="Proteomes" id="UP000237682">
    <property type="component" value="Unassembled WGS sequence"/>
</dbReference>
<proteinExistence type="predicted"/>
<accession>A0A2S9QB72</accession>
<protein>
    <submittedName>
        <fullName evidence="2">DUF1849 domain-containing protein</fullName>
    </submittedName>
</protein>
<sequence length="312" mass="33674">MLVPIFETEICFMRMTLPVHPKAALLTAALFVAMPGTALAQDAVAPQKAAATAAIPAAAPVPFVAHRAVYDLALDRRKDQSSVDSMRGRIVYDFSGNACSGYALNFRQVTEIGLSGGGVNTSDLRSTTFEDDKGRNFRFNSQNFTNQKLDGAVDGQASRAESGVVGVALKKPKSTKFDLSERVLFPTGQMKAIVMAARAGERVFESQVYDGSDGGQKIYNTLAVIGAKIGPDKPRDGVEAKAKQLDGVDRWPVTISYFDPTKKAVGEETPVYTMSFELYADGISGNLTLDYGDFRLKGTMVSLDFLPQTECK</sequence>
<comment type="caution">
    <text evidence="2">The sequence shown here is derived from an EMBL/GenBank/DDBJ whole genome shotgun (WGS) entry which is preliminary data.</text>
</comment>
<dbReference type="InterPro" id="IPR015000">
    <property type="entry name" value="EipB-like"/>
</dbReference>
<evidence type="ECO:0000313" key="2">
    <source>
        <dbReference type="EMBL" id="PRH86596.1"/>
    </source>
</evidence>
<dbReference type="Pfam" id="PF08904">
    <property type="entry name" value="EipB_like"/>
    <property type="match status" value="1"/>
</dbReference>
<reference evidence="2 3" key="1">
    <citation type="submission" date="2018-02" db="EMBL/GenBank/DDBJ databases">
        <title>Whole genome sequencing of endophytic bacterium.</title>
        <authorList>
            <person name="Eedara R."/>
            <person name="Podile A.R."/>
        </authorList>
    </citation>
    <scope>NUCLEOTIDE SEQUENCE [LARGE SCALE GENOMIC DNA]</scope>
    <source>
        <strain evidence="2 3">RP1T</strain>
    </source>
</reference>
<feature type="chain" id="PRO_5015541114" evidence="1">
    <location>
        <begin position="41"/>
        <end position="312"/>
    </location>
</feature>
<dbReference type="AlphaFoldDB" id="A0A2S9QB72"/>
<gene>
    <name evidence="2" type="ORF">C5L14_14800</name>
</gene>
<keyword evidence="3" id="KW-1185">Reference proteome</keyword>
<dbReference type="EMBL" id="PUEJ01000005">
    <property type="protein sequence ID" value="PRH86596.1"/>
    <property type="molecule type" value="Genomic_DNA"/>
</dbReference>
<keyword evidence="1" id="KW-0732">Signal</keyword>
<organism evidence="2 3">
    <name type="scientific">Labrys okinawensis</name>
    <dbReference type="NCBI Taxonomy" id="346911"/>
    <lineage>
        <taxon>Bacteria</taxon>
        <taxon>Pseudomonadati</taxon>
        <taxon>Pseudomonadota</taxon>
        <taxon>Alphaproteobacteria</taxon>
        <taxon>Hyphomicrobiales</taxon>
        <taxon>Xanthobacteraceae</taxon>
        <taxon>Labrys</taxon>
    </lineage>
</organism>
<evidence type="ECO:0000313" key="3">
    <source>
        <dbReference type="Proteomes" id="UP000237682"/>
    </source>
</evidence>
<dbReference type="OrthoDB" id="9815514at2"/>
<feature type="signal peptide" evidence="1">
    <location>
        <begin position="1"/>
        <end position="40"/>
    </location>
</feature>